<reference evidence="2 3" key="1">
    <citation type="submission" date="2018-06" db="EMBL/GenBank/DDBJ databases">
        <title>Sphaerisporangium craniellae sp. nov., isolated from a marine sponge in the South China Sea.</title>
        <authorList>
            <person name="Li L."/>
        </authorList>
    </citation>
    <scope>NUCLEOTIDE SEQUENCE [LARGE SCALE GENOMIC DNA]</scope>
    <source>
        <strain evidence="2 3">CCTCC AA 208026</strain>
    </source>
</reference>
<gene>
    <name evidence="2" type="ORF">DQ384_39780</name>
</gene>
<evidence type="ECO:0008006" key="4">
    <source>
        <dbReference type="Google" id="ProtNLM"/>
    </source>
</evidence>
<dbReference type="Gene3D" id="1.25.40.10">
    <property type="entry name" value="Tetratricopeptide repeat domain"/>
    <property type="match status" value="1"/>
</dbReference>
<comment type="caution">
    <text evidence="2">The sequence shown here is derived from an EMBL/GenBank/DDBJ whole genome shotgun (WGS) entry which is preliminary data.</text>
</comment>
<sequence length="96" mass="10072">MFGHAPLPRPGQSRDAAALDPRIPGTGGAADTSRPGADDDHGSAVFSLHTAEDFGDQRGDGRALATSGVALRDVRRLEEAITAYAQAARIYRKIGE</sequence>
<accession>A0A367EJ84</accession>
<feature type="region of interest" description="Disordered" evidence="1">
    <location>
        <begin position="1"/>
        <end position="43"/>
    </location>
</feature>
<evidence type="ECO:0000313" key="2">
    <source>
        <dbReference type="EMBL" id="RCG17270.1"/>
    </source>
</evidence>
<keyword evidence="3" id="KW-1185">Reference proteome</keyword>
<dbReference type="InterPro" id="IPR011990">
    <property type="entry name" value="TPR-like_helical_dom_sf"/>
</dbReference>
<dbReference type="EMBL" id="QOIL01000043">
    <property type="protein sequence ID" value="RCG17270.1"/>
    <property type="molecule type" value="Genomic_DNA"/>
</dbReference>
<evidence type="ECO:0000256" key="1">
    <source>
        <dbReference type="SAM" id="MobiDB-lite"/>
    </source>
</evidence>
<dbReference type="Proteomes" id="UP000253094">
    <property type="component" value="Unassembled WGS sequence"/>
</dbReference>
<name>A0A367EJ84_9ACTN</name>
<protein>
    <recommendedName>
        <fullName evidence="4">Tetratricopeptide repeat protein</fullName>
    </recommendedName>
</protein>
<proteinExistence type="predicted"/>
<organism evidence="2 3">
    <name type="scientific">Sphaerisporangium album</name>
    <dbReference type="NCBI Taxonomy" id="509200"/>
    <lineage>
        <taxon>Bacteria</taxon>
        <taxon>Bacillati</taxon>
        <taxon>Actinomycetota</taxon>
        <taxon>Actinomycetes</taxon>
        <taxon>Streptosporangiales</taxon>
        <taxon>Streptosporangiaceae</taxon>
        <taxon>Sphaerisporangium</taxon>
    </lineage>
</organism>
<evidence type="ECO:0000313" key="3">
    <source>
        <dbReference type="Proteomes" id="UP000253094"/>
    </source>
</evidence>
<dbReference type="AlphaFoldDB" id="A0A367EJ84"/>